<dbReference type="EMBL" id="SNYJ01000008">
    <property type="protein sequence ID" value="TDQ39247.1"/>
    <property type="molecule type" value="Genomic_DNA"/>
</dbReference>
<reference evidence="1 2" key="1">
    <citation type="submission" date="2019-03" db="EMBL/GenBank/DDBJ databases">
        <title>Genomic Encyclopedia of Type Strains, Phase IV (KMG-IV): sequencing the most valuable type-strain genomes for metagenomic binning, comparative biology and taxonomic classification.</title>
        <authorList>
            <person name="Goeker M."/>
        </authorList>
    </citation>
    <scope>NUCLEOTIDE SEQUENCE [LARGE SCALE GENOMIC DNA]</scope>
    <source>
        <strain evidence="1 2">DSM 28697</strain>
    </source>
</reference>
<keyword evidence="2" id="KW-1185">Reference proteome</keyword>
<accession>A0A4V3D597</accession>
<sequence length="50" mass="5418">MAKAEFVNMYIILVKAGLRSLEPGTGVKMVHSSVIDEVRAALEAEQTNAE</sequence>
<dbReference type="RefSeq" id="WP_166639272.1">
    <property type="nucleotide sequence ID" value="NZ_SNYJ01000008.1"/>
</dbReference>
<organism evidence="1 2">
    <name type="scientific">Aureibacillus halotolerans</name>
    <dbReference type="NCBI Taxonomy" id="1508390"/>
    <lineage>
        <taxon>Bacteria</taxon>
        <taxon>Bacillati</taxon>
        <taxon>Bacillota</taxon>
        <taxon>Bacilli</taxon>
        <taxon>Bacillales</taxon>
        <taxon>Bacillaceae</taxon>
        <taxon>Aureibacillus</taxon>
    </lineage>
</organism>
<evidence type="ECO:0000313" key="2">
    <source>
        <dbReference type="Proteomes" id="UP000295632"/>
    </source>
</evidence>
<gene>
    <name evidence="1" type="ORF">EV213_108199</name>
</gene>
<name>A0A4V3D597_9BACI</name>
<comment type="caution">
    <text evidence="1">The sequence shown here is derived from an EMBL/GenBank/DDBJ whole genome shotgun (WGS) entry which is preliminary data.</text>
</comment>
<proteinExistence type="predicted"/>
<protein>
    <submittedName>
        <fullName evidence="1">Uncharacterized protein</fullName>
    </submittedName>
</protein>
<dbReference type="AlphaFoldDB" id="A0A4V3D597"/>
<dbReference type="Proteomes" id="UP000295632">
    <property type="component" value="Unassembled WGS sequence"/>
</dbReference>
<evidence type="ECO:0000313" key="1">
    <source>
        <dbReference type="EMBL" id="TDQ39247.1"/>
    </source>
</evidence>